<dbReference type="PANTHER" id="PTHR48084:SF3">
    <property type="entry name" value="SUBUNIT OF PYRUVATE:FLAVODOXIN OXIDOREDUCTASE"/>
    <property type="match status" value="1"/>
</dbReference>
<dbReference type="InterPro" id="IPR009014">
    <property type="entry name" value="Transketo_C/PFOR_II"/>
</dbReference>
<dbReference type="CDD" id="cd07034">
    <property type="entry name" value="TPP_PYR_PFOR_IOR-alpha_like"/>
    <property type="match status" value="1"/>
</dbReference>
<evidence type="ECO:0000313" key="4">
    <source>
        <dbReference type="EMBL" id="MEJ8849189.1"/>
    </source>
</evidence>
<keyword evidence="5" id="KW-1185">Reference proteome</keyword>
<dbReference type="Pfam" id="PF20169">
    <property type="entry name" value="DUF6537"/>
    <property type="match status" value="1"/>
</dbReference>
<dbReference type="Gene3D" id="3.40.920.10">
    <property type="entry name" value="Pyruvate-ferredoxin oxidoreductase, PFOR, domain III"/>
    <property type="match status" value="1"/>
</dbReference>
<dbReference type="SUPFAM" id="SSF52922">
    <property type="entry name" value="TK C-terminal domain-like"/>
    <property type="match status" value="1"/>
</dbReference>
<accession>A0ABU8WP65</accession>
<dbReference type="Proteomes" id="UP001385892">
    <property type="component" value="Unassembled WGS sequence"/>
</dbReference>
<dbReference type="InterPro" id="IPR046667">
    <property type="entry name" value="DUF6537"/>
</dbReference>
<dbReference type="SUPFAM" id="SSF52518">
    <property type="entry name" value="Thiamin diphosphate-binding fold (THDP-binding)"/>
    <property type="match status" value="2"/>
</dbReference>
<reference evidence="4 5" key="1">
    <citation type="submission" date="2024-03" db="EMBL/GenBank/DDBJ databases">
        <title>Novel species of the genus Variovorax.</title>
        <authorList>
            <person name="Liu Q."/>
            <person name="Xin Y.-H."/>
        </authorList>
    </citation>
    <scope>NUCLEOTIDE SEQUENCE [LARGE SCALE GENOMIC DNA]</scope>
    <source>
        <strain evidence="4 5">KACC 18900</strain>
    </source>
</reference>
<organism evidence="4 5">
    <name type="scientific">Variovorax rhizosphaerae</name>
    <dbReference type="NCBI Taxonomy" id="1836200"/>
    <lineage>
        <taxon>Bacteria</taxon>
        <taxon>Pseudomonadati</taxon>
        <taxon>Pseudomonadota</taxon>
        <taxon>Betaproteobacteria</taxon>
        <taxon>Burkholderiales</taxon>
        <taxon>Comamonadaceae</taxon>
        <taxon>Variovorax</taxon>
    </lineage>
</organism>
<dbReference type="Pfam" id="PF01558">
    <property type="entry name" value="POR"/>
    <property type="match status" value="1"/>
</dbReference>
<feature type="domain" description="Pyruvate/ketoisovalerate oxidoreductase catalytic" evidence="2">
    <location>
        <begin position="735"/>
        <end position="921"/>
    </location>
</feature>
<dbReference type="InterPro" id="IPR002880">
    <property type="entry name" value="Pyrv_Fd/Flavodoxin_OxRdtase_N"/>
</dbReference>
<dbReference type="NCBIfam" id="NF009588">
    <property type="entry name" value="PRK13029.1"/>
    <property type="match status" value="1"/>
</dbReference>
<evidence type="ECO:0000259" key="3">
    <source>
        <dbReference type="Pfam" id="PF20169"/>
    </source>
</evidence>
<dbReference type="RefSeq" id="WP_340344312.1">
    <property type="nucleotide sequence ID" value="NZ_JBBKZT010000009.1"/>
</dbReference>
<evidence type="ECO:0000259" key="2">
    <source>
        <dbReference type="Pfam" id="PF01558"/>
    </source>
</evidence>
<dbReference type="InterPro" id="IPR051457">
    <property type="entry name" value="2-oxoacid:Fd_oxidoreductase"/>
</dbReference>
<comment type="caution">
    <text evidence="4">The sequence shown here is derived from an EMBL/GenBank/DDBJ whole genome shotgun (WGS) entry which is preliminary data.</text>
</comment>
<protein>
    <submittedName>
        <fullName evidence="4">Indolepyruvate ferredoxin oxidoreductase family protein</fullName>
    </submittedName>
</protein>
<evidence type="ECO:0000313" key="5">
    <source>
        <dbReference type="Proteomes" id="UP001385892"/>
    </source>
</evidence>
<dbReference type="EMBL" id="JBBKZT010000009">
    <property type="protein sequence ID" value="MEJ8849189.1"/>
    <property type="molecule type" value="Genomic_DNA"/>
</dbReference>
<dbReference type="SUPFAM" id="SSF53323">
    <property type="entry name" value="Pyruvate-ferredoxin oxidoreductase, PFOR, domain III"/>
    <property type="match status" value="1"/>
</dbReference>
<dbReference type="InterPro" id="IPR019752">
    <property type="entry name" value="Pyrv/ketoisovalerate_OxRed_cat"/>
</dbReference>
<gene>
    <name evidence="4" type="ORF">WKW82_21205</name>
</gene>
<dbReference type="Gene3D" id="3.40.50.970">
    <property type="match status" value="1"/>
</dbReference>
<name>A0ABU8WP65_9BURK</name>
<dbReference type="NCBIfam" id="NF009589">
    <property type="entry name" value="PRK13030.1"/>
    <property type="match status" value="1"/>
</dbReference>
<dbReference type="InterPro" id="IPR029061">
    <property type="entry name" value="THDP-binding"/>
</dbReference>
<evidence type="ECO:0000256" key="1">
    <source>
        <dbReference type="ARBA" id="ARBA00023002"/>
    </source>
</evidence>
<feature type="domain" description="DUF6537" evidence="3">
    <location>
        <begin position="965"/>
        <end position="1156"/>
    </location>
</feature>
<proteinExistence type="predicted"/>
<sequence length="1188" mass="128889">MNARAVDATADPFSLERRFTLEEGPIYLNGTQALLRVMLDQRRLDLRSGLNTAGFVCGYPGSPVGNVDREMDRNKALLDEHHIVHRTGLNEELAATAAFGTQVLHDIPGARYDGVFSMWFGKAPGVDRTGDAFHHHNFRGVGRNGGVLAVAGDDPHARSTIFPSDSNTAFYKFYMPVLAPGNIQEVIDFGLHGYALSRACGLWVGFKFVNDVADSAAVAWVGPGRVVPVMPNLLFGDKPLKPVIRTNVAGPPMLEAERMIFDEQLEVARRYAAANKLNRIVVRAPNARIGLLTSGKTYYDLREALRAIGLDDKALLARGISILKIGMLFPLEPGIVREFARGLEEIVVIEDKRPFLELFVKDILYGEAQRPRIVGKNDERGEQLLPAFGELSPDAIAKALLKRLGPLADTPQMQQRALLPGATKRAPIMLGTARTPFFCSGCPHNSSLKLPDGAIVGAGIGCHIMALWMGPGHGEVKGYTQMGGEGAQWVGLAPFTDTRHFFQNLGDGTFAHSGSLAIRFAVATGTHITYKLLYNSTVAMTGGQDVLGGMSVPDMVKSLEAEGVKRILITSDEPQKYAQGKVHGAEVWHRDRLIEAEQLLAATDGVTVLIHDQQCATEKRRLRKRGKMEYRPRSAFINQRVCEGCGDCGKKSNCLSVQPVETEFGRKTAIHQSSCNQDLSCLKGDCPSFVTVEPVEGVQKKRAARKAPFPSDVALAEPKLIVPQDLFSICLTGIGGTGVVTVNQVLGTAAFRSGMKVQTYDHTGSSQKAGPVVSHLKVMPKDLEGSPTVGTGSADLYLVFDPLVGVSAQNLALASPERTVAIVSTTQVPTGEMVANKDKHYPAPDSLREAIDAASRSAHNVFIDAQHTAERLFGDHMASNMLLVGVAYQAGALPIPGEAIEDAIRLNGTSVEMNLEAFRWGRLVVADRARVDAAMARDESEAPSAPALSPQVRELIDRVGATGELQRVLELRVPELIAFQDLACATRYVERVKALHDAERELGGEGDALAIAVAKNLHKLMAYKDEYEVARLLLDGAEEARLQRTFGANARITWHMHPTFLRKLGVKNKVQLGPWFAPVLKLLRWGKRLRGTAFDVFGATPGRRMERMLVAHYEALVDTMAASVTPANHAQMVALAGLPDMVRGYEDVKAGNVELYVAEARRRAAAMGIDAHLGDFPTGADARMALAT</sequence>
<dbReference type="PANTHER" id="PTHR48084">
    <property type="entry name" value="2-OXOGLUTARATE OXIDOREDUCTASE SUBUNIT KORB-RELATED"/>
    <property type="match status" value="1"/>
</dbReference>
<keyword evidence="1" id="KW-0560">Oxidoreductase</keyword>
<dbReference type="InterPro" id="IPR002869">
    <property type="entry name" value="Pyrv_flavodox_OxRed_cen"/>
</dbReference>